<evidence type="ECO:0000256" key="1">
    <source>
        <dbReference type="SAM" id="Phobius"/>
    </source>
</evidence>
<dbReference type="SUPFAM" id="SSF53335">
    <property type="entry name" value="S-adenosyl-L-methionine-dependent methyltransferases"/>
    <property type="match status" value="1"/>
</dbReference>
<gene>
    <name evidence="2" type="ORF">BRCON_2193</name>
</gene>
<dbReference type="InterPro" id="IPR029063">
    <property type="entry name" value="SAM-dependent_MTases_sf"/>
</dbReference>
<feature type="transmembrane region" description="Helical" evidence="1">
    <location>
        <begin position="253"/>
        <end position="276"/>
    </location>
</feature>
<evidence type="ECO:0008006" key="4">
    <source>
        <dbReference type="Google" id="ProtNLM"/>
    </source>
</evidence>
<dbReference type="EMBL" id="CP030759">
    <property type="protein sequence ID" value="AXA36970.1"/>
    <property type="molecule type" value="Genomic_DNA"/>
</dbReference>
<accession>A0A2Z4Y6Y4</accession>
<sequence length="313" mass="37157">MSLRRVLRRVPYLRSLYRWAKVAPHALKQGVYPAGHFYSPIPDPADVEARLNSAAQMPEELPGIPLYPERQRDLLKHYAQYSKDLPFAEHPTPQFRYYYENDFFSYADAIFLYCFLRHHQPRRVVEIGSGFSSAVMLDTADRFLSPSPQFTFIEPYPERLNSLLRPEDSQRVRIIEKPLQQAPIEVIGELEAGDLLFIDSSHVVKFGSDVQLIFYEILPRLRPGVYVHFHDVFYPFEYPAHWLREGRYWNEDYFLRVFLYGNALWSIYFFNHFVWLRFRDFLQEHMPLCLRNPGGSLYLIRENAEWPPARKPS</sequence>
<keyword evidence="1" id="KW-0812">Transmembrane</keyword>
<proteinExistence type="predicted"/>
<dbReference type="KEGG" id="schv:BRCON_2193"/>
<dbReference type="AlphaFoldDB" id="A0A2Z4Y6Y4"/>
<dbReference type="Gene3D" id="3.40.50.150">
    <property type="entry name" value="Vaccinia Virus protein VP39"/>
    <property type="match status" value="1"/>
</dbReference>
<reference evidence="2 3" key="1">
    <citation type="submission" date="2018-05" db="EMBL/GenBank/DDBJ databases">
        <title>A metagenomic window into the 2 km-deep terrestrial subsurface aquifer revealed taxonomically and functionally diverse microbial community comprising novel uncultured bacterial lineages.</title>
        <authorList>
            <person name="Kadnikov V.V."/>
            <person name="Mardanov A.V."/>
            <person name="Beletsky A.V."/>
            <person name="Banks D."/>
            <person name="Pimenov N.V."/>
            <person name="Frank Y.A."/>
            <person name="Karnachuk O.V."/>
            <person name="Ravin N.V."/>
        </authorList>
    </citation>
    <scope>NUCLEOTIDE SEQUENCE [LARGE SCALE GENOMIC DNA]</scope>
    <source>
        <strain evidence="2">BY</strain>
    </source>
</reference>
<protein>
    <recommendedName>
        <fullName evidence="4">Class I SAM-dependent methyltransferase</fullName>
    </recommendedName>
</protein>
<dbReference type="Pfam" id="PF13578">
    <property type="entry name" value="Methyltransf_24"/>
    <property type="match status" value="1"/>
</dbReference>
<evidence type="ECO:0000313" key="3">
    <source>
        <dbReference type="Proteomes" id="UP000262583"/>
    </source>
</evidence>
<dbReference type="Proteomes" id="UP000262583">
    <property type="component" value="Chromosome"/>
</dbReference>
<keyword evidence="1" id="KW-1133">Transmembrane helix</keyword>
<keyword evidence="1" id="KW-0472">Membrane</keyword>
<evidence type="ECO:0000313" key="2">
    <source>
        <dbReference type="EMBL" id="AXA36970.1"/>
    </source>
</evidence>
<name>A0A2Z4Y6Y4_SUMC1</name>
<organism evidence="2 3">
    <name type="scientific">Sumerlaea chitinivorans</name>
    <dbReference type="NCBI Taxonomy" id="2250252"/>
    <lineage>
        <taxon>Bacteria</taxon>
        <taxon>Candidatus Sumerlaeota</taxon>
        <taxon>Candidatus Sumerlaeia</taxon>
        <taxon>Candidatus Sumerlaeales</taxon>
        <taxon>Candidatus Sumerlaeaceae</taxon>
        <taxon>Candidatus Sumerlaea</taxon>
    </lineage>
</organism>